<dbReference type="EMBL" id="JAACJM010000009">
    <property type="protein sequence ID" value="KAF5371228.1"/>
    <property type="molecule type" value="Genomic_DNA"/>
</dbReference>
<reference evidence="2 3" key="1">
    <citation type="journal article" date="2020" name="ISME J.">
        <title>Uncovering the hidden diversity of litter-decomposition mechanisms in mushroom-forming fungi.</title>
        <authorList>
            <person name="Floudas D."/>
            <person name="Bentzer J."/>
            <person name="Ahren D."/>
            <person name="Johansson T."/>
            <person name="Persson P."/>
            <person name="Tunlid A."/>
        </authorList>
    </citation>
    <scope>NUCLEOTIDE SEQUENCE [LARGE SCALE GENOMIC DNA]</scope>
    <source>
        <strain evidence="2 3">CBS 291.85</strain>
    </source>
</reference>
<keyword evidence="3" id="KW-1185">Reference proteome</keyword>
<gene>
    <name evidence="2" type="ORF">D9758_004150</name>
</gene>
<feature type="region of interest" description="Disordered" evidence="1">
    <location>
        <begin position="464"/>
        <end position="484"/>
    </location>
</feature>
<organism evidence="2 3">
    <name type="scientific">Tetrapyrgos nigripes</name>
    <dbReference type="NCBI Taxonomy" id="182062"/>
    <lineage>
        <taxon>Eukaryota</taxon>
        <taxon>Fungi</taxon>
        <taxon>Dikarya</taxon>
        <taxon>Basidiomycota</taxon>
        <taxon>Agaricomycotina</taxon>
        <taxon>Agaricomycetes</taxon>
        <taxon>Agaricomycetidae</taxon>
        <taxon>Agaricales</taxon>
        <taxon>Marasmiineae</taxon>
        <taxon>Marasmiaceae</taxon>
        <taxon>Tetrapyrgos</taxon>
    </lineage>
</organism>
<comment type="caution">
    <text evidence="2">The sequence shown here is derived from an EMBL/GenBank/DDBJ whole genome shotgun (WGS) entry which is preliminary data.</text>
</comment>
<evidence type="ECO:0000313" key="2">
    <source>
        <dbReference type="EMBL" id="KAF5371228.1"/>
    </source>
</evidence>
<accession>A0A8H5LVM8</accession>
<feature type="compositionally biased region" description="Low complexity" evidence="1">
    <location>
        <begin position="323"/>
        <end position="349"/>
    </location>
</feature>
<feature type="compositionally biased region" description="Polar residues" evidence="1">
    <location>
        <begin position="1"/>
        <end position="11"/>
    </location>
</feature>
<dbReference type="AlphaFoldDB" id="A0A8H5LVM8"/>
<evidence type="ECO:0000313" key="3">
    <source>
        <dbReference type="Proteomes" id="UP000559256"/>
    </source>
</evidence>
<name>A0A8H5LVM8_9AGAR</name>
<feature type="region of interest" description="Disordered" evidence="1">
    <location>
        <begin position="283"/>
        <end position="364"/>
    </location>
</feature>
<dbReference type="Proteomes" id="UP000559256">
    <property type="component" value="Unassembled WGS sequence"/>
</dbReference>
<feature type="compositionally biased region" description="Basic and acidic residues" evidence="1">
    <location>
        <begin position="527"/>
        <end position="538"/>
    </location>
</feature>
<feature type="region of interest" description="Disordered" evidence="1">
    <location>
        <begin position="58"/>
        <end position="82"/>
    </location>
</feature>
<proteinExistence type="predicted"/>
<feature type="region of interest" description="Disordered" evidence="1">
    <location>
        <begin position="524"/>
        <end position="545"/>
    </location>
</feature>
<feature type="compositionally biased region" description="Basic and acidic residues" evidence="1">
    <location>
        <begin position="72"/>
        <end position="81"/>
    </location>
</feature>
<evidence type="ECO:0000256" key="1">
    <source>
        <dbReference type="SAM" id="MobiDB-lite"/>
    </source>
</evidence>
<protein>
    <submittedName>
        <fullName evidence="2">Uncharacterized protein</fullName>
    </submittedName>
</protein>
<dbReference type="OrthoDB" id="2590590at2759"/>
<sequence>MSFDSYNQVEQDAQEPANGELPTYDDLIAQNGPNSRFGRWRGWIEKRAAERYMDITPEERSRRRERGWGNNEMDHYAPRDEYPEEGGLTVPIIVNEPPTPLPDALHIQTTDLASISSVRTPPRTPSPPLPPLPAVSQKLHPTHLRLHQFGSRFLPHATSSIRCLLPLVNDRLLLIGHDEGLSVLDMFPREWNDSGGITLKGPEEAQARPIWVGESVFQMTIIESEDIGEGTPQGVVLALVSPEAESPSGKDQECLRMLRMYNLASLTSLAKWAVSQRGARPLDLRRPSNWNVQSPSKKHRPQSSIARGLKSLIDLPSSHDNHSSSSYQSLLSPSPSTDANKSSGKSSSKAYSRPRSPHRKHTDDSWDIVDDLPLRWATDFVPLASHGSRLSSCSVLSYALWNNDQRNHHRGGRLLAVATKNNIFLYETPKGERAFRFVKEFYTPMVPRNITFFQQTVTEISRSLSADSGSRHSRSNSMATLRESRVSNASSMTVNYGTQLSLFVIFDKKAGWIRLADSAVGEMEFSEDSRESPGHVRELSSPSSRRKSRIISENFSYSTSLNKWIPPSTCELPVPLPPPPSAPPGTPHQTLKVTLLTKGKKTHIVPCPVPSNPAAYSPYRIVTWKNTPTNIVPRLYEGTAPDLDGISTPAYLQLISLGELGVEVQELPLTFLLSGDSLENGKGKGKARISSDDTLYAEEDIGGDAGFLCKGGHWDMPQARYGLSRAQSTYSMVSESSGTSLGTEVFLEKMEMEQGIYCWCRKGLEDFRVFWLGGSLTADFEEDEQ</sequence>
<feature type="region of interest" description="Disordered" evidence="1">
    <location>
        <begin position="1"/>
        <end position="36"/>
    </location>
</feature>